<accession>A0A2I1K202</accession>
<evidence type="ECO:0000256" key="1">
    <source>
        <dbReference type="SAM" id="MobiDB-lite"/>
    </source>
</evidence>
<reference evidence="3 4" key="1">
    <citation type="submission" date="2017-12" db="EMBL/GenBank/DDBJ databases">
        <title>Phylogenetic diversity of female urinary microbiome.</title>
        <authorList>
            <person name="Thomas-White K."/>
            <person name="Wolfe A.J."/>
        </authorList>
    </citation>
    <scope>NUCLEOTIDE SEQUENCE [LARGE SCALE GENOMIC DNA]</scope>
    <source>
        <strain evidence="3 4">UMB0898</strain>
    </source>
</reference>
<feature type="region of interest" description="Disordered" evidence="1">
    <location>
        <begin position="24"/>
        <end position="48"/>
    </location>
</feature>
<dbReference type="OrthoDB" id="2139960at2"/>
<proteinExistence type="predicted"/>
<dbReference type="EMBL" id="PKHE01000005">
    <property type="protein sequence ID" value="PKY89653.1"/>
    <property type="molecule type" value="Genomic_DNA"/>
</dbReference>
<dbReference type="PROSITE" id="PS51257">
    <property type="entry name" value="PROKAR_LIPOPROTEIN"/>
    <property type="match status" value="1"/>
</dbReference>
<evidence type="ECO:0000313" key="3">
    <source>
        <dbReference type="EMBL" id="PKY89653.1"/>
    </source>
</evidence>
<comment type="caution">
    <text evidence="3">The sequence shown here is derived from an EMBL/GenBank/DDBJ whole genome shotgun (WGS) entry which is preliminary data.</text>
</comment>
<gene>
    <name evidence="3" type="ORF">CYJ57_02805</name>
</gene>
<dbReference type="AlphaFoldDB" id="A0A2I1K202"/>
<organism evidence="3 4">
    <name type="scientific">Falseniella ignava</name>
    <dbReference type="NCBI Taxonomy" id="137730"/>
    <lineage>
        <taxon>Bacteria</taxon>
        <taxon>Bacillati</taxon>
        <taxon>Bacillota</taxon>
        <taxon>Bacilli</taxon>
        <taxon>Lactobacillales</taxon>
        <taxon>Aerococcaceae</taxon>
        <taxon>Falseniella</taxon>
    </lineage>
</organism>
<feature type="chain" id="PRO_5039057932" evidence="2">
    <location>
        <begin position="20"/>
        <end position="212"/>
    </location>
</feature>
<dbReference type="Proteomes" id="UP000234384">
    <property type="component" value="Unassembled WGS sequence"/>
</dbReference>
<keyword evidence="2" id="KW-0732">Signal</keyword>
<evidence type="ECO:0000256" key="2">
    <source>
        <dbReference type="SAM" id="SignalP"/>
    </source>
</evidence>
<protein>
    <submittedName>
        <fullName evidence="3">Uncharacterized protein</fullName>
    </submittedName>
</protein>
<evidence type="ECO:0000313" key="4">
    <source>
        <dbReference type="Proteomes" id="UP000234384"/>
    </source>
</evidence>
<sequence>MKRITLLILTILMTGCSWFGSNNDDSTQKDQSTQSGVDIDSLGTGNKIPNKEYENVFGEIVDNNLSVPPTQLPDEIPIGEVREAVNAYFIEDVPEDEQDNNLEPVSKPILKRIQKTLDEDEQLKQLEATVDQVTMQLNNTSQYVVRIVVPHTYPEAEAKVDSSDVHLMNTALSMIGNRLVMISYYDETHDYLIPYHLGTSTYSLFSMSSLYE</sequence>
<feature type="compositionally biased region" description="Polar residues" evidence="1">
    <location>
        <begin position="24"/>
        <end position="36"/>
    </location>
</feature>
<feature type="signal peptide" evidence="2">
    <location>
        <begin position="1"/>
        <end position="19"/>
    </location>
</feature>
<name>A0A2I1K202_9LACT</name>